<comment type="subcellular location">
    <subcellularLocation>
        <location evidence="1">Membrane</location>
    </subcellularLocation>
</comment>
<gene>
    <name evidence="10" type="ORF">FYJ44_00515</name>
</gene>
<evidence type="ECO:0000259" key="9">
    <source>
        <dbReference type="PROSITE" id="PS51779"/>
    </source>
</evidence>
<evidence type="ECO:0000256" key="8">
    <source>
        <dbReference type="SAM" id="MobiDB-lite"/>
    </source>
</evidence>
<reference evidence="10 11" key="1">
    <citation type="submission" date="2019-09" db="EMBL/GenBank/DDBJ databases">
        <title>In-depth cultivation of the pig gut microbiome towards novel bacterial diversity and tailored functional studies.</title>
        <authorList>
            <person name="Wylensek D."/>
            <person name="Hitch T.C.A."/>
            <person name="Clavel T."/>
        </authorList>
    </citation>
    <scope>NUCLEOTIDE SEQUENCE [LARGE SCALE GENOMIC DNA]</scope>
    <source>
        <strain evidence="10 11">PG-178-WT-4</strain>
    </source>
</reference>
<proteinExistence type="predicted"/>
<keyword evidence="7" id="KW-0131">Cell cycle</keyword>
<evidence type="ECO:0000256" key="4">
    <source>
        <dbReference type="ARBA" id="ARBA00022692"/>
    </source>
</evidence>
<dbReference type="InterPro" id="IPR034746">
    <property type="entry name" value="POTRA"/>
</dbReference>
<keyword evidence="2" id="KW-1003">Cell membrane</keyword>
<dbReference type="Pfam" id="PF08478">
    <property type="entry name" value="POTRA_1"/>
    <property type="match status" value="1"/>
</dbReference>
<dbReference type="PROSITE" id="PS51779">
    <property type="entry name" value="POTRA"/>
    <property type="match status" value="1"/>
</dbReference>
<evidence type="ECO:0000256" key="7">
    <source>
        <dbReference type="ARBA" id="ARBA00023306"/>
    </source>
</evidence>
<evidence type="ECO:0000313" key="10">
    <source>
        <dbReference type="EMBL" id="MSS26554.1"/>
    </source>
</evidence>
<dbReference type="Gene3D" id="3.10.20.310">
    <property type="entry name" value="membrane protein fhac"/>
    <property type="match status" value="1"/>
</dbReference>
<name>A0A6L5XH97_9BACT</name>
<keyword evidence="6" id="KW-0472">Membrane</keyword>
<feature type="domain" description="POTRA" evidence="9">
    <location>
        <begin position="88"/>
        <end position="156"/>
    </location>
</feature>
<keyword evidence="11" id="KW-1185">Reference proteome</keyword>
<dbReference type="PANTHER" id="PTHR35851:SF1">
    <property type="entry name" value="CELL DIVISION PROTEIN FTSQ"/>
    <property type="match status" value="1"/>
</dbReference>
<dbReference type="InterPro" id="IPR026579">
    <property type="entry name" value="FtsQ"/>
</dbReference>
<evidence type="ECO:0000256" key="1">
    <source>
        <dbReference type="ARBA" id="ARBA00004370"/>
    </source>
</evidence>
<dbReference type="RefSeq" id="WP_288230948.1">
    <property type="nucleotide sequence ID" value="NZ_DBFWWU010000124.1"/>
</dbReference>
<dbReference type="GO" id="GO:0090529">
    <property type="term" value="P:cell septum assembly"/>
    <property type="evidence" value="ECO:0007669"/>
    <property type="project" value="InterPro"/>
</dbReference>
<comment type="caution">
    <text evidence="10">The sequence shown here is derived from an EMBL/GenBank/DDBJ whole genome shotgun (WGS) entry which is preliminary data.</text>
</comment>
<dbReference type="PANTHER" id="PTHR35851">
    <property type="entry name" value="CELL DIVISION PROTEIN FTSQ"/>
    <property type="match status" value="1"/>
</dbReference>
<keyword evidence="4" id="KW-0812">Transmembrane</keyword>
<evidence type="ECO:0000256" key="2">
    <source>
        <dbReference type="ARBA" id="ARBA00022475"/>
    </source>
</evidence>
<dbReference type="EMBL" id="VUMH01000001">
    <property type="protein sequence ID" value="MSS26554.1"/>
    <property type="molecule type" value="Genomic_DNA"/>
</dbReference>
<protein>
    <submittedName>
        <fullName evidence="10">FtsQ-type POTRA domain-containing protein</fullName>
    </submittedName>
</protein>
<dbReference type="AlphaFoldDB" id="A0A6L5XH97"/>
<organism evidence="10 11">
    <name type="scientific">Desulfovibrio porci</name>
    <dbReference type="NCBI Taxonomy" id="2605782"/>
    <lineage>
        <taxon>Bacteria</taxon>
        <taxon>Pseudomonadati</taxon>
        <taxon>Thermodesulfobacteriota</taxon>
        <taxon>Desulfovibrionia</taxon>
        <taxon>Desulfovibrionales</taxon>
        <taxon>Desulfovibrionaceae</taxon>
        <taxon>Desulfovibrio</taxon>
    </lineage>
</organism>
<keyword evidence="5" id="KW-1133">Transmembrane helix</keyword>
<accession>A0A6L5XH97</accession>
<keyword evidence="3" id="KW-0132">Cell division</keyword>
<evidence type="ECO:0000313" key="11">
    <source>
        <dbReference type="Proteomes" id="UP000477488"/>
    </source>
</evidence>
<sequence length="296" mass="32965">MPLSLKKNGRKARNTYTKEKPAKSIGRSLPSVRLPKFLSGMFGWFTRLGSLKSLAALAVLLLTATLVLAGVCAASLWLYNKAVTSDFFTTRHVDVTGNVRLSREMVLQYGGIKEGDNSLAVSIAKVERNLRQTPWVEEVSVKRLLPDRFVIKLKERMPSFWVHKDGVLYYANERGGIIAPVESRNFLSLPTLRIEPGAEDATRYLARLMKDMQSGVLPVEAGAIASVTVSPGRGVEIYLEDREMRLSIATDDWNGNLARMSVTLGDLARRHELKNVREVRAVKGNVWVILNQSAQN</sequence>
<feature type="region of interest" description="Disordered" evidence="8">
    <location>
        <begin position="1"/>
        <end position="24"/>
    </location>
</feature>
<dbReference type="GO" id="GO:0016020">
    <property type="term" value="C:membrane"/>
    <property type="evidence" value="ECO:0007669"/>
    <property type="project" value="UniProtKB-SubCell"/>
</dbReference>
<evidence type="ECO:0000256" key="6">
    <source>
        <dbReference type="ARBA" id="ARBA00023136"/>
    </source>
</evidence>
<dbReference type="Proteomes" id="UP000477488">
    <property type="component" value="Unassembled WGS sequence"/>
</dbReference>
<evidence type="ECO:0000256" key="5">
    <source>
        <dbReference type="ARBA" id="ARBA00022989"/>
    </source>
</evidence>
<evidence type="ECO:0000256" key="3">
    <source>
        <dbReference type="ARBA" id="ARBA00022618"/>
    </source>
</evidence>
<dbReference type="InterPro" id="IPR013685">
    <property type="entry name" value="POTRA_FtsQ_type"/>
</dbReference>